<sequence length="382" mass="40258">MALHERIDALATQVAGLSAQEHGFAHFDADAAHRQADMQAGLAPQRLSGWIIPAKDLSDVAGMPTSYGSIHRRVMATETDPFIARYMAQGAIVPGKSLVPELGLTAYTEPVGLVAPVFHGHTPGGSSGGAAVMVARGLVRAAHASDGGGSIRVPAACTGIVGFKPPHDASRANPVTQGFLTRTLADAAYLHNIRPLQRPLRIGVLTQPVHAEIDVAPHILAAVEDAAARLSTAGHTVSAVSRPYGDEPFAAFHDILALKSTKIHGSASPLVEWLRDCGHRVSPSRKAEAMRIFVGVDKLLRAAWDIDVVLTPTLAFDPPPVGHFSAMAPEEDFAAQTRWTPWGTMFNMSGDAALSMPHRGVGIQLGAVRATVPELFGVAEAL</sequence>
<dbReference type="PANTHER" id="PTHR11895">
    <property type="entry name" value="TRANSAMIDASE"/>
    <property type="match status" value="1"/>
</dbReference>
<proteinExistence type="inferred from homology"/>
<dbReference type="SUPFAM" id="SSF75304">
    <property type="entry name" value="Amidase signature (AS) enzymes"/>
    <property type="match status" value="1"/>
</dbReference>
<dbReference type="Gene3D" id="3.90.1300.10">
    <property type="entry name" value="Amidase signature (AS) domain"/>
    <property type="match status" value="1"/>
</dbReference>
<dbReference type="Pfam" id="PF01425">
    <property type="entry name" value="Amidase"/>
    <property type="match status" value="1"/>
</dbReference>
<evidence type="ECO:0000256" key="1">
    <source>
        <dbReference type="ARBA" id="ARBA00001311"/>
    </source>
</evidence>
<protein>
    <recommendedName>
        <fullName evidence="3">amidase</fullName>
        <ecNumber evidence="3">3.5.1.4</ecNumber>
    </recommendedName>
</protein>
<dbReference type="InterPro" id="IPR023631">
    <property type="entry name" value="Amidase_dom"/>
</dbReference>
<evidence type="ECO:0000313" key="5">
    <source>
        <dbReference type="EMBL" id="ARU47179.1"/>
    </source>
</evidence>
<dbReference type="KEGG" id="csil:CBE74_11270"/>
<dbReference type="AlphaFoldDB" id="A0A7Y4P959"/>
<reference evidence="5 6" key="4">
    <citation type="journal article" date="2020" name="PLoS ONE">
        <title>Taxonomic classification of strain PO100/5 shows a broader geographic distribution and genetic markers of the recently described Corynebacterium silvaticum.</title>
        <authorList>
            <person name="Viana M.V.C."/>
            <person name="Profeta R."/>
            <person name="da Silva A.L."/>
            <person name="Hurtado R."/>
            <person name="Cerqueira J.C."/>
            <person name="Ribeiro B.F.S."/>
            <person name="Almeida M.O."/>
            <person name="Morais-Rodrigues F."/>
            <person name="Soares S.C."/>
            <person name="Oliveira M."/>
            <person name="Tavares L."/>
            <person name="Figueiredo H."/>
            <person name="Wattam A.R."/>
            <person name="Barh D."/>
            <person name="Ghosh P."/>
            <person name="Silva A."/>
            <person name="Azevedo V."/>
        </authorList>
    </citation>
    <scope>NUCLEOTIDE SEQUENCE [LARGE SCALE GENOMIC DNA]</scope>
    <source>
        <strain evidence="5 6">PO100/5</strain>
    </source>
</reference>
<accession>A0A7Y4P959</accession>
<comment type="similarity">
    <text evidence="2">Belongs to the amidase family.</text>
</comment>
<reference evidence="5 6" key="3">
    <citation type="journal article" date="2020" name="Int. J. Syst. Evol. Microbiol.">
        <title>Corynebacterium silvaticum sp. nov., a unique group of NTTB corynebacteria in wild boar and roe deer.</title>
        <authorList>
            <person name="Dangel A."/>
            <person name="Berger A."/>
            <person name="Rau J."/>
            <person name="Eisenberg T."/>
            <person name="Kampfer P."/>
            <person name="Margos G."/>
            <person name="Contzen M."/>
            <person name="Busse H.J."/>
            <person name="Konrad R."/>
            <person name="Peters M."/>
            <person name="Sting R."/>
            <person name="Sing A."/>
        </authorList>
    </citation>
    <scope>NUCLEOTIDE SEQUENCE [LARGE SCALE GENOMIC DNA]</scope>
    <source>
        <strain evidence="5 6">PO100/5</strain>
    </source>
</reference>
<dbReference type="GeneID" id="75008790"/>
<evidence type="ECO:0000313" key="6">
    <source>
        <dbReference type="Proteomes" id="UP000195652"/>
    </source>
</evidence>
<name>A0A7Y4P959_9CORY</name>
<gene>
    <name evidence="5" type="ORF">CBE74_11270</name>
</gene>
<dbReference type="PROSITE" id="PS00571">
    <property type="entry name" value="AMIDASES"/>
    <property type="match status" value="1"/>
</dbReference>
<dbReference type="InterPro" id="IPR020556">
    <property type="entry name" value="Amidase_CS"/>
</dbReference>
<dbReference type="GO" id="GO:0004040">
    <property type="term" value="F:amidase activity"/>
    <property type="evidence" value="ECO:0007669"/>
    <property type="project" value="UniProtKB-EC"/>
</dbReference>
<dbReference type="RefSeq" id="WP_087454950.1">
    <property type="nucleotide sequence ID" value="NZ_CP021417.2"/>
</dbReference>
<dbReference type="Proteomes" id="UP000195652">
    <property type="component" value="Chromosome"/>
</dbReference>
<evidence type="ECO:0000259" key="4">
    <source>
        <dbReference type="Pfam" id="PF01425"/>
    </source>
</evidence>
<feature type="domain" description="Amidase" evidence="4">
    <location>
        <begin position="21"/>
        <end position="189"/>
    </location>
</feature>
<dbReference type="EC" id="3.5.1.4" evidence="3"/>
<evidence type="ECO:0000256" key="3">
    <source>
        <dbReference type="ARBA" id="ARBA00012922"/>
    </source>
</evidence>
<reference evidence="5 6" key="1">
    <citation type="journal article" date="2014" name="BMC Vet. Res.">
        <title>First report of Corynebacterium pseudotuberculosis from caseous lymphadenitis lesions in Black Alentejano pig (Sus scrofa domesticus).</title>
        <authorList>
            <person name="Oliveira M."/>
            <person name="Barroco C."/>
            <person name="Mottola C."/>
            <person name="Santos R."/>
            <person name="Lemsaddek A."/>
            <person name="Tavares L."/>
            <person name="Semedo-Lemsaddek T."/>
        </authorList>
    </citation>
    <scope>NUCLEOTIDE SEQUENCE [LARGE SCALE GENOMIC DNA]</scope>
    <source>
        <strain evidence="5 6">PO100/5</strain>
    </source>
</reference>
<dbReference type="InterPro" id="IPR000120">
    <property type="entry name" value="Amidase"/>
</dbReference>
<evidence type="ECO:0000256" key="2">
    <source>
        <dbReference type="ARBA" id="ARBA00009199"/>
    </source>
</evidence>
<dbReference type="InterPro" id="IPR036928">
    <property type="entry name" value="AS_sf"/>
</dbReference>
<keyword evidence="6" id="KW-1185">Reference proteome</keyword>
<dbReference type="EMBL" id="CP021417">
    <property type="protein sequence ID" value="ARU47179.1"/>
    <property type="molecule type" value="Genomic_DNA"/>
</dbReference>
<dbReference type="PANTHER" id="PTHR11895:SF7">
    <property type="entry name" value="GLUTAMYL-TRNA(GLN) AMIDOTRANSFERASE SUBUNIT A, MITOCHONDRIAL"/>
    <property type="match status" value="1"/>
</dbReference>
<reference evidence="5 6" key="2">
    <citation type="journal article" date="2020" name="Antonie Van Leeuwenhoek">
        <title>Phylogenomic characterisation of a novel corynebacterial species pathogenic to animals.</title>
        <authorList>
            <person name="Moller J."/>
            <person name="Musella L."/>
            <person name="Melnikov V."/>
            <person name="Geissdorfer W."/>
            <person name="Burkovski A."/>
            <person name="Sangal V."/>
        </authorList>
    </citation>
    <scope>NUCLEOTIDE SEQUENCE [LARGE SCALE GENOMIC DNA]</scope>
    <source>
        <strain evidence="5 6">PO100/5</strain>
    </source>
</reference>
<comment type="catalytic activity">
    <reaction evidence="1">
        <text>a monocarboxylic acid amide + H2O = a monocarboxylate + NH4(+)</text>
        <dbReference type="Rhea" id="RHEA:12020"/>
        <dbReference type="ChEBI" id="CHEBI:15377"/>
        <dbReference type="ChEBI" id="CHEBI:28938"/>
        <dbReference type="ChEBI" id="CHEBI:35757"/>
        <dbReference type="ChEBI" id="CHEBI:83628"/>
        <dbReference type="EC" id="3.5.1.4"/>
    </reaction>
</comment>
<organism evidence="5 6">
    <name type="scientific">Corynebacterium silvaticum</name>
    <dbReference type="NCBI Taxonomy" id="2320431"/>
    <lineage>
        <taxon>Bacteria</taxon>
        <taxon>Bacillati</taxon>
        <taxon>Actinomycetota</taxon>
        <taxon>Actinomycetes</taxon>
        <taxon>Mycobacteriales</taxon>
        <taxon>Corynebacteriaceae</taxon>
        <taxon>Corynebacterium</taxon>
    </lineage>
</organism>